<protein>
    <submittedName>
        <fullName evidence="2">(S)-2-haloacid dehalogenase</fullName>
        <ecNumber evidence="2">3.8.1.2</ecNumber>
    </submittedName>
</protein>
<evidence type="ECO:0000256" key="1">
    <source>
        <dbReference type="ARBA" id="ARBA00022801"/>
    </source>
</evidence>
<sequence length="228" mass="25765">MRGYPILMKKKVITFDCYGTLLDTASFEEELGRIAEENGLNPTEIQALFACNEARMMYAEPFRRLDTLIPAILERCDMQLGAHCMARYGERMIEAQKALRPFPEVLGTLQILKKRGYSLALMSNSCHTIMAGNAAALGSPFEQMVLAEDVRAYKPQLSFFEMAESVLDLKNAQHCHVAQGYFYDVIPAAQMGWKRLWINRCGELGNPAQQPYTEVRSLEQILPLFPAC</sequence>
<dbReference type="SFLD" id="SFLDS00003">
    <property type="entry name" value="Haloacid_Dehalogenase"/>
    <property type="match status" value="1"/>
</dbReference>
<dbReference type="PRINTS" id="PR00413">
    <property type="entry name" value="HADHALOGNASE"/>
</dbReference>
<proteinExistence type="predicted"/>
<dbReference type="InterPro" id="IPR023214">
    <property type="entry name" value="HAD_sf"/>
</dbReference>
<dbReference type="Pfam" id="PF00702">
    <property type="entry name" value="Hydrolase"/>
    <property type="match status" value="1"/>
</dbReference>
<organism evidence="2">
    <name type="scientific">bioreactor metagenome</name>
    <dbReference type="NCBI Taxonomy" id="1076179"/>
    <lineage>
        <taxon>unclassified sequences</taxon>
        <taxon>metagenomes</taxon>
        <taxon>ecological metagenomes</taxon>
    </lineage>
</organism>
<dbReference type="GO" id="GO:0018784">
    <property type="term" value="F:(S)-2-haloacid dehalogenase activity"/>
    <property type="evidence" value="ECO:0007669"/>
    <property type="project" value="UniProtKB-EC"/>
</dbReference>
<dbReference type="InterPro" id="IPR036412">
    <property type="entry name" value="HAD-like_sf"/>
</dbReference>
<evidence type="ECO:0000313" key="2">
    <source>
        <dbReference type="EMBL" id="MPM46683.1"/>
    </source>
</evidence>
<dbReference type="PANTHER" id="PTHR43316">
    <property type="entry name" value="HYDROLASE, HALOACID DELAHOGENASE-RELATED"/>
    <property type="match status" value="1"/>
</dbReference>
<dbReference type="AlphaFoldDB" id="A0A645A745"/>
<dbReference type="SUPFAM" id="SSF56784">
    <property type="entry name" value="HAD-like"/>
    <property type="match status" value="1"/>
</dbReference>
<dbReference type="PANTHER" id="PTHR43316:SF9">
    <property type="entry name" value="ACID DEHALOGENASE, PUTATIVE (AFU_ORTHOLOGUE AFUA_6G14460)-RELATED"/>
    <property type="match status" value="1"/>
</dbReference>
<dbReference type="InterPro" id="IPR006439">
    <property type="entry name" value="HAD-SF_hydro_IA"/>
</dbReference>
<dbReference type="Gene3D" id="1.10.150.750">
    <property type="match status" value="1"/>
</dbReference>
<reference evidence="2" key="1">
    <citation type="submission" date="2019-08" db="EMBL/GenBank/DDBJ databases">
        <authorList>
            <person name="Kucharzyk K."/>
            <person name="Murdoch R.W."/>
            <person name="Higgins S."/>
            <person name="Loffler F."/>
        </authorList>
    </citation>
    <scope>NUCLEOTIDE SEQUENCE</scope>
</reference>
<keyword evidence="1 2" id="KW-0378">Hydrolase</keyword>
<dbReference type="EC" id="3.8.1.2" evidence="2"/>
<dbReference type="InterPro" id="IPR051540">
    <property type="entry name" value="S-2-haloacid_dehalogenase"/>
</dbReference>
<dbReference type="EMBL" id="VSSQ01011374">
    <property type="protein sequence ID" value="MPM46683.1"/>
    <property type="molecule type" value="Genomic_DNA"/>
</dbReference>
<gene>
    <name evidence="2" type="ORF">SDC9_93388</name>
</gene>
<dbReference type="Gene3D" id="3.40.50.1000">
    <property type="entry name" value="HAD superfamily/HAD-like"/>
    <property type="match status" value="1"/>
</dbReference>
<accession>A0A645A745</accession>
<dbReference type="SFLD" id="SFLDG01129">
    <property type="entry name" value="C1.5:_HAD__Beta-PGM__Phosphata"/>
    <property type="match status" value="1"/>
</dbReference>
<comment type="caution">
    <text evidence="2">The sequence shown here is derived from an EMBL/GenBank/DDBJ whole genome shotgun (WGS) entry which is preliminary data.</text>
</comment>
<name>A0A645A745_9ZZZZ</name>